<dbReference type="PANTHER" id="PTHR35128:SF1">
    <property type="entry name" value="SECRETION-REGULATING GUANINE NUCLEOTIDE EXCHANGE FACTOR"/>
    <property type="match status" value="1"/>
</dbReference>
<dbReference type="PANTHER" id="PTHR35128">
    <property type="entry name" value="SECRETION-REGULATING GUANINE NUCLEOTIDE EXCHANGE FACTOR"/>
    <property type="match status" value="1"/>
</dbReference>
<dbReference type="SUPFAM" id="SSF53474">
    <property type="entry name" value="alpha/beta-Hydrolases"/>
    <property type="match status" value="1"/>
</dbReference>
<evidence type="ECO:0000313" key="3">
    <source>
        <dbReference type="Proteomes" id="UP000468388"/>
    </source>
</evidence>
<dbReference type="Proteomes" id="UP000468388">
    <property type="component" value="Unassembled WGS sequence"/>
</dbReference>
<gene>
    <name evidence="2" type="ORF">GO495_30115</name>
</gene>
<comment type="caution">
    <text evidence="2">The sequence shown here is derived from an EMBL/GenBank/DDBJ whole genome shotgun (WGS) entry which is preliminary data.</text>
</comment>
<proteinExistence type="predicted"/>
<dbReference type="InterPro" id="IPR044060">
    <property type="entry name" value="Bacterial_rp_domain"/>
</dbReference>
<dbReference type="EMBL" id="WRXO01000013">
    <property type="protein sequence ID" value="MVT44885.1"/>
    <property type="molecule type" value="Genomic_DNA"/>
</dbReference>
<dbReference type="Pfam" id="PF18998">
    <property type="entry name" value="Flg_new_2"/>
    <property type="match status" value="1"/>
</dbReference>
<protein>
    <recommendedName>
        <fullName evidence="1">Bacterial repeat domain-containing protein</fullName>
    </recommendedName>
</protein>
<dbReference type="InterPro" id="IPR029058">
    <property type="entry name" value="AB_hydrolase_fold"/>
</dbReference>
<evidence type="ECO:0000259" key="1">
    <source>
        <dbReference type="Pfam" id="PF18998"/>
    </source>
</evidence>
<dbReference type="RefSeq" id="WP_157303672.1">
    <property type="nucleotide sequence ID" value="NZ_BAAAZB010000005.1"/>
</dbReference>
<name>A0A6N8JHV1_9BACT</name>
<accession>A0A6N8JHV1</accession>
<sequence length="410" mass="45110">MRSSLLGGLLYVVLFTACQKSGTPAPDNNNTITDSATVTVVNGYGSGKYKIGDTVNIWSAAIPDNAVFDSWTGITNLLQNSGEWHNSFVMPAQNVTVTASTKASVAYTLQYEKIKGVNILKNVYYYFPASPKGIAFLLHGTGGSAQNIANNYDWILMMRDLVNAGFAVVVTEAEEISLGTDTNGDGKLRWQTLPLDSTTSIDYANIKAIRDTFYARGYANRTIPLYAIGMSNGGAFSCSLSSLYKFKSGISYCAQGFQIIFNTSVIPFQFCMAKYDDNDEVGAKGDADALTYSQLLTGRGICSKYFLQDKSPAYPERFARRSDISIASSTAFFNELKTNHWMDAKNYMTVTADSLGPVLLANPTIYPTYKSFNVSQRLFVTDQIDEMYAAHHFFSDLNKTTIKFLTSQCQ</sequence>
<feature type="domain" description="Bacterial repeat" evidence="1">
    <location>
        <begin position="38"/>
        <end position="100"/>
    </location>
</feature>
<organism evidence="2 3">
    <name type="scientific">Chitinophaga oryziterrae</name>
    <dbReference type="NCBI Taxonomy" id="1031224"/>
    <lineage>
        <taxon>Bacteria</taxon>
        <taxon>Pseudomonadati</taxon>
        <taxon>Bacteroidota</taxon>
        <taxon>Chitinophagia</taxon>
        <taxon>Chitinophagales</taxon>
        <taxon>Chitinophagaceae</taxon>
        <taxon>Chitinophaga</taxon>
    </lineage>
</organism>
<dbReference type="PROSITE" id="PS51257">
    <property type="entry name" value="PROKAR_LIPOPROTEIN"/>
    <property type="match status" value="1"/>
</dbReference>
<evidence type="ECO:0000313" key="2">
    <source>
        <dbReference type="EMBL" id="MVT44885.1"/>
    </source>
</evidence>
<reference evidence="2 3" key="1">
    <citation type="submission" date="2019-12" db="EMBL/GenBank/DDBJ databases">
        <title>The draft genomic sequence of strain Chitinophaga oryziterrae JCM 16595.</title>
        <authorList>
            <person name="Zhang X."/>
        </authorList>
    </citation>
    <scope>NUCLEOTIDE SEQUENCE [LARGE SCALE GENOMIC DNA]</scope>
    <source>
        <strain evidence="2 3">JCM 16595</strain>
    </source>
</reference>
<dbReference type="OrthoDB" id="622463at2"/>
<keyword evidence="3" id="KW-1185">Reference proteome</keyword>
<dbReference type="AlphaFoldDB" id="A0A6N8JHV1"/>
<dbReference type="Gene3D" id="3.40.50.1820">
    <property type="entry name" value="alpha/beta hydrolase"/>
    <property type="match status" value="1"/>
</dbReference>